<feature type="compositionally biased region" description="Basic and acidic residues" evidence="1">
    <location>
        <begin position="179"/>
        <end position="214"/>
    </location>
</feature>
<sequence>MGAAVAGEPRHNNANGGHREREGIKVTLTTTYATTNGNGRWPATSFEGRRATTEGWPGFTSQLRIQWRQRRSLAMTGGAAGLRRRSKRDSELRVDGDDGALVDFGFGEMAAGLLLTAAMLTVDTARSGDHGVDGKASPEIKTWQRFGLHGDGDFRRERVAGVELFTAKPREVAALTGDGRGDAEWRLERRPEVEREGERGESDSGDGGRWDLRG</sequence>
<reference evidence="4" key="2">
    <citation type="journal article" date="2008" name="Nucleic Acids Res.">
        <title>The rice annotation project database (RAP-DB): 2008 update.</title>
        <authorList>
            <consortium name="The rice annotation project (RAP)"/>
        </authorList>
    </citation>
    <scope>GENOME REANNOTATION</scope>
    <source>
        <strain evidence="4">cv. Nipponbare</strain>
    </source>
</reference>
<evidence type="ECO:0000259" key="2">
    <source>
        <dbReference type="Pfam" id="PF05754"/>
    </source>
</evidence>
<evidence type="ECO:0000313" key="3">
    <source>
        <dbReference type="EMBL" id="AAM08863.1"/>
    </source>
</evidence>
<dbReference type="EMBL" id="AC113339">
    <property type="protein sequence ID" value="AAM08863.1"/>
    <property type="molecule type" value="Genomic_DNA"/>
</dbReference>
<feature type="region of interest" description="Disordered" evidence="1">
    <location>
        <begin position="175"/>
        <end position="214"/>
    </location>
</feature>
<dbReference type="AlphaFoldDB" id="Q8S5F5"/>
<proteinExistence type="predicted"/>
<gene>
    <name evidence="3" type="primary">OSJNBb0047B19.9</name>
</gene>
<dbReference type="Proteomes" id="UP000000763">
    <property type="component" value="Chromosome 10"/>
</dbReference>
<evidence type="ECO:0000256" key="1">
    <source>
        <dbReference type="SAM" id="MobiDB-lite"/>
    </source>
</evidence>
<name>Q8S5F5_ORYSJ</name>
<protein>
    <recommendedName>
        <fullName evidence="2">DUF834 domain-containing protein</fullName>
    </recommendedName>
</protein>
<organism evidence="3 4">
    <name type="scientific">Oryza sativa subsp. japonica</name>
    <name type="common">Rice</name>
    <dbReference type="NCBI Taxonomy" id="39947"/>
    <lineage>
        <taxon>Eukaryota</taxon>
        <taxon>Viridiplantae</taxon>
        <taxon>Streptophyta</taxon>
        <taxon>Embryophyta</taxon>
        <taxon>Tracheophyta</taxon>
        <taxon>Spermatophyta</taxon>
        <taxon>Magnoliopsida</taxon>
        <taxon>Liliopsida</taxon>
        <taxon>Poales</taxon>
        <taxon>Poaceae</taxon>
        <taxon>BOP clade</taxon>
        <taxon>Oryzoideae</taxon>
        <taxon>Oryzeae</taxon>
        <taxon>Oryzinae</taxon>
        <taxon>Oryza</taxon>
        <taxon>Oryza sativa</taxon>
    </lineage>
</organism>
<reference evidence="4" key="1">
    <citation type="journal article" date="2005" name="Nature">
        <title>The map-based sequence of the rice genome.</title>
        <authorList>
            <consortium name="International rice genome sequencing project (IRGSP)"/>
            <person name="Matsumoto T."/>
            <person name="Wu J."/>
            <person name="Kanamori H."/>
            <person name="Katayose Y."/>
            <person name="Fujisawa M."/>
            <person name="Namiki N."/>
            <person name="Mizuno H."/>
            <person name="Yamamoto K."/>
            <person name="Antonio B.A."/>
            <person name="Baba T."/>
            <person name="Sakata K."/>
            <person name="Nagamura Y."/>
            <person name="Aoki H."/>
            <person name="Arikawa K."/>
            <person name="Arita K."/>
            <person name="Bito T."/>
            <person name="Chiden Y."/>
            <person name="Fujitsuka N."/>
            <person name="Fukunaka R."/>
            <person name="Hamada M."/>
            <person name="Harada C."/>
            <person name="Hayashi A."/>
            <person name="Hijishita S."/>
            <person name="Honda M."/>
            <person name="Hosokawa S."/>
            <person name="Ichikawa Y."/>
            <person name="Idonuma A."/>
            <person name="Iijima M."/>
            <person name="Ikeda M."/>
            <person name="Ikeno M."/>
            <person name="Ito K."/>
            <person name="Ito S."/>
            <person name="Ito T."/>
            <person name="Ito Y."/>
            <person name="Ito Y."/>
            <person name="Iwabuchi A."/>
            <person name="Kamiya K."/>
            <person name="Karasawa W."/>
            <person name="Kurita K."/>
            <person name="Katagiri S."/>
            <person name="Kikuta A."/>
            <person name="Kobayashi H."/>
            <person name="Kobayashi N."/>
            <person name="Machita K."/>
            <person name="Maehara T."/>
            <person name="Masukawa M."/>
            <person name="Mizubayashi T."/>
            <person name="Mukai Y."/>
            <person name="Nagasaki H."/>
            <person name="Nagata Y."/>
            <person name="Naito S."/>
            <person name="Nakashima M."/>
            <person name="Nakama Y."/>
            <person name="Nakamichi Y."/>
            <person name="Nakamura M."/>
            <person name="Meguro A."/>
            <person name="Negishi M."/>
            <person name="Ohta I."/>
            <person name="Ohta T."/>
            <person name="Okamoto M."/>
            <person name="Ono N."/>
            <person name="Saji S."/>
            <person name="Sakaguchi M."/>
            <person name="Sakai K."/>
            <person name="Shibata M."/>
            <person name="Shimokawa T."/>
            <person name="Song J."/>
            <person name="Takazaki Y."/>
            <person name="Terasawa K."/>
            <person name="Tsugane M."/>
            <person name="Tsuji K."/>
            <person name="Ueda S."/>
            <person name="Waki K."/>
            <person name="Yamagata H."/>
            <person name="Yamamoto M."/>
            <person name="Yamamoto S."/>
            <person name="Yamane H."/>
            <person name="Yoshiki S."/>
            <person name="Yoshihara R."/>
            <person name="Yukawa K."/>
            <person name="Zhong H."/>
            <person name="Yano M."/>
            <person name="Yuan Q."/>
            <person name="Ouyang S."/>
            <person name="Liu J."/>
            <person name="Jones K.M."/>
            <person name="Gansberger K."/>
            <person name="Moffat K."/>
            <person name="Hill J."/>
            <person name="Bera J."/>
            <person name="Fadrosh D."/>
            <person name="Jin S."/>
            <person name="Johri S."/>
            <person name="Kim M."/>
            <person name="Overton L."/>
            <person name="Reardon M."/>
            <person name="Tsitrin T."/>
            <person name="Vuong H."/>
            <person name="Weaver B."/>
            <person name="Ciecko A."/>
            <person name="Tallon L."/>
            <person name="Jackson J."/>
            <person name="Pai G."/>
            <person name="Aken S.V."/>
            <person name="Utterback T."/>
            <person name="Reidmuller S."/>
            <person name="Feldblyum T."/>
            <person name="Hsiao J."/>
            <person name="Zismann V."/>
            <person name="Iobst S."/>
            <person name="de Vazeille A.R."/>
            <person name="Buell C.R."/>
            <person name="Ying K."/>
            <person name="Li Y."/>
            <person name="Lu T."/>
            <person name="Huang Y."/>
            <person name="Zhao Q."/>
            <person name="Feng Q."/>
            <person name="Zhang L."/>
            <person name="Zhu J."/>
            <person name="Weng Q."/>
            <person name="Mu J."/>
            <person name="Lu Y."/>
            <person name="Fan D."/>
            <person name="Liu Y."/>
            <person name="Guan J."/>
            <person name="Zhang Y."/>
            <person name="Yu S."/>
            <person name="Liu X."/>
            <person name="Zhang Y."/>
            <person name="Hong G."/>
            <person name="Han B."/>
            <person name="Choisne N."/>
            <person name="Demange N."/>
            <person name="Orjeda G."/>
            <person name="Samain S."/>
            <person name="Cattolico L."/>
            <person name="Pelletier E."/>
            <person name="Couloux A."/>
            <person name="Segurens B."/>
            <person name="Wincker P."/>
            <person name="D'Hont A."/>
            <person name="Scarpelli C."/>
            <person name="Weissenbach J."/>
            <person name="Salanoubat M."/>
            <person name="Quetier F."/>
            <person name="Yu Y."/>
            <person name="Kim H.R."/>
            <person name="Rambo T."/>
            <person name="Currie J."/>
            <person name="Collura K."/>
            <person name="Luo M."/>
            <person name="Yang T."/>
            <person name="Ammiraju J.S.S."/>
            <person name="Engler F."/>
            <person name="Soderlund C."/>
            <person name="Wing R.A."/>
            <person name="Palmer L.E."/>
            <person name="de la Bastide M."/>
            <person name="Spiegel L."/>
            <person name="Nascimento L."/>
            <person name="Zutavern T."/>
            <person name="O'Shaughnessy A."/>
            <person name="Dike S."/>
            <person name="Dedhia N."/>
            <person name="Preston R."/>
            <person name="Balija V."/>
            <person name="McCombie W.R."/>
            <person name="Chow T."/>
            <person name="Chen H."/>
            <person name="Chung M."/>
            <person name="Chen C."/>
            <person name="Shaw J."/>
            <person name="Wu H."/>
            <person name="Hsiao K."/>
            <person name="Chao Y."/>
            <person name="Chu M."/>
            <person name="Cheng C."/>
            <person name="Hour A."/>
            <person name="Lee P."/>
            <person name="Lin S."/>
            <person name="Lin Y."/>
            <person name="Liou J."/>
            <person name="Liu S."/>
            <person name="Hsing Y."/>
            <person name="Raghuvanshi S."/>
            <person name="Mohanty A."/>
            <person name="Bharti A.K."/>
            <person name="Gaur A."/>
            <person name="Gupta V."/>
            <person name="Kumar D."/>
            <person name="Ravi V."/>
            <person name="Vij S."/>
            <person name="Kapur A."/>
            <person name="Khurana P."/>
            <person name="Khurana P."/>
            <person name="Khurana J.P."/>
            <person name="Tyagi A.K."/>
            <person name="Gaikwad K."/>
            <person name="Singh A."/>
            <person name="Dalal V."/>
            <person name="Srivastava S."/>
            <person name="Dixit A."/>
            <person name="Pal A.K."/>
            <person name="Ghazi I.A."/>
            <person name="Yadav M."/>
            <person name="Pandit A."/>
            <person name="Bhargava A."/>
            <person name="Sureshbabu K."/>
            <person name="Batra K."/>
            <person name="Sharma T.R."/>
            <person name="Mohapatra T."/>
            <person name="Singh N.K."/>
            <person name="Messing J."/>
            <person name="Nelson A.B."/>
            <person name="Fuks G."/>
            <person name="Kavchok S."/>
            <person name="Keizer G."/>
            <person name="Linton E."/>
            <person name="Llaca V."/>
            <person name="Song R."/>
            <person name="Tanyolac B."/>
            <person name="Young S."/>
            <person name="Ho-Il K."/>
            <person name="Hahn J.H."/>
            <person name="Sangsakoo G."/>
            <person name="Vanavichit A."/>
            <person name="de Mattos Luiz.A.T."/>
            <person name="Zimmer P.D."/>
            <person name="Malone G."/>
            <person name="Dellagostin O."/>
            <person name="de Oliveira A.C."/>
            <person name="Bevan M."/>
            <person name="Bancroft I."/>
            <person name="Minx P."/>
            <person name="Cordum H."/>
            <person name="Wilson R."/>
            <person name="Cheng Z."/>
            <person name="Jin W."/>
            <person name="Jiang J."/>
            <person name="Leong S.A."/>
            <person name="Iwama H."/>
            <person name="Gojobori T."/>
            <person name="Itoh T."/>
            <person name="Niimura Y."/>
            <person name="Fujii Y."/>
            <person name="Habara T."/>
            <person name="Sakai H."/>
            <person name="Sato Y."/>
            <person name="Wilson G."/>
            <person name="Kumar K."/>
            <person name="McCouch S."/>
            <person name="Juretic N."/>
            <person name="Hoen D."/>
            <person name="Wright S."/>
            <person name="Bruskiewich R."/>
            <person name="Bureau T."/>
            <person name="Miyao A."/>
            <person name="Hirochika H."/>
            <person name="Nishikawa T."/>
            <person name="Kadowaki K."/>
            <person name="Sugiura M."/>
            <person name="Burr B."/>
            <person name="Sasaki T."/>
        </authorList>
    </citation>
    <scope>NUCLEOTIDE SEQUENCE [LARGE SCALE GENOMIC DNA]</scope>
    <source>
        <strain evidence="4">cv. Nipponbare</strain>
    </source>
</reference>
<dbReference type="InterPro" id="IPR008552">
    <property type="entry name" value="DUF834"/>
</dbReference>
<feature type="domain" description="DUF834" evidence="2">
    <location>
        <begin position="84"/>
        <end position="134"/>
    </location>
</feature>
<feature type="domain" description="DUF834" evidence="2">
    <location>
        <begin position="155"/>
        <end position="182"/>
    </location>
</feature>
<feature type="region of interest" description="Disordered" evidence="1">
    <location>
        <begin position="1"/>
        <end position="23"/>
    </location>
</feature>
<dbReference type="Pfam" id="PF05754">
    <property type="entry name" value="DUF834"/>
    <property type="match status" value="2"/>
</dbReference>
<accession>Q8S5F5</accession>
<evidence type="ECO:0000313" key="4">
    <source>
        <dbReference type="Proteomes" id="UP000000763"/>
    </source>
</evidence>